<dbReference type="EMBL" id="OCZC01000043">
    <property type="protein sequence ID" value="SOO22409.1"/>
    <property type="molecule type" value="Genomic_DNA"/>
</dbReference>
<organism evidence="1 2">
    <name type="scientific">Xanthomonas campestris pv. phaseoli</name>
    <dbReference type="NCBI Taxonomy" id="317013"/>
    <lineage>
        <taxon>Bacteria</taxon>
        <taxon>Pseudomonadati</taxon>
        <taxon>Pseudomonadota</taxon>
        <taxon>Gammaproteobacteria</taxon>
        <taxon>Lysobacterales</taxon>
        <taxon>Lysobacteraceae</taxon>
        <taxon>Xanthomonas</taxon>
    </lineage>
</organism>
<comment type="caution">
    <text evidence="1">The sequence shown here is derived from an EMBL/GenBank/DDBJ whole genome shotgun (WGS) entry which is preliminary data.</text>
</comment>
<dbReference type="Proteomes" id="UP000234345">
    <property type="component" value="Unassembled WGS sequence"/>
</dbReference>
<evidence type="ECO:0000313" key="2">
    <source>
        <dbReference type="Proteomes" id="UP000234345"/>
    </source>
</evidence>
<accession>A0A7Z7NEY7</accession>
<name>A0A7Z7NEY7_XANCH</name>
<protein>
    <submittedName>
        <fullName evidence="1">Uncharacterized protein</fullName>
    </submittedName>
</protein>
<gene>
    <name evidence="1" type="ORF">XFF6991_150170</name>
</gene>
<dbReference type="AlphaFoldDB" id="A0A7Z7NEY7"/>
<reference evidence="1 2" key="1">
    <citation type="submission" date="2017-10" db="EMBL/GenBank/DDBJ databases">
        <authorList>
            <person name="Regsiter A."/>
            <person name="William W."/>
        </authorList>
    </citation>
    <scope>NUCLEOTIDE SEQUENCE [LARGE SCALE GENOMIC DNA]</scope>
    <source>
        <strain evidence="1 2">CFBP6991</strain>
    </source>
</reference>
<sequence length="63" mass="7193">MRFFRRWRSAFMQRVKAWEALFLKTLAVDAASACQTQTLLDIDTHVAYQEAAPDDCPVGSVCR</sequence>
<proteinExistence type="predicted"/>
<evidence type="ECO:0000313" key="1">
    <source>
        <dbReference type="EMBL" id="SOO22409.1"/>
    </source>
</evidence>